<sequence length="110" mass="12749">MAFFIITILVSYAYSCLVKEDYDDEPLVNPSGEFDTLDVISPVYRRLQYLHAREHTQKYVTYLDTCVDKMGPSGIVECNDDVLREILTNKLVSRVLFESSKSWKRIPYGD</sequence>
<dbReference type="AlphaFoldDB" id="A0ABC8IV17"/>
<keyword evidence="1" id="KW-0732">Signal</keyword>
<keyword evidence="3" id="KW-1185">Reference proteome</keyword>
<evidence type="ECO:0000313" key="2">
    <source>
        <dbReference type="EMBL" id="CAH8302311.1"/>
    </source>
</evidence>
<proteinExistence type="predicted"/>
<dbReference type="Proteomes" id="UP001642260">
    <property type="component" value="Unassembled WGS sequence"/>
</dbReference>
<protein>
    <submittedName>
        <fullName evidence="2">Uncharacterized protein</fullName>
    </submittedName>
</protein>
<evidence type="ECO:0000313" key="3">
    <source>
        <dbReference type="Proteomes" id="UP001642260"/>
    </source>
</evidence>
<dbReference type="InterPro" id="IPR040220">
    <property type="entry name" value="DD11"/>
</dbReference>
<comment type="caution">
    <text evidence="2">The sequence shown here is derived from an EMBL/GenBank/DDBJ whole genome shotgun (WGS) entry which is preliminary data.</text>
</comment>
<dbReference type="PANTHER" id="PTHR31207:SF40">
    <property type="entry name" value="ECA1 GAMETOGENESIS FAMILY PROTEIN (DUF784)-RELATED"/>
    <property type="match status" value="1"/>
</dbReference>
<evidence type="ECO:0000256" key="1">
    <source>
        <dbReference type="SAM" id="SignalP"/>
    </source>
</evidence>
<dbReference type="EMBL" id="CAKOAT010056489">
    <property type="protein sequence ID" value="CAH8302311.1"/>
    <property type="molecule type" value="Genomic_DNA"/>
</dbReference>
<accession>A0ABC8IV17</accession>
<name>A0ABC8IV17_ERUVS</name>
<reference evidence="2 3" key="1">
    <citation type="submission" date="2022-03" db="EMBL/GenBank/DDBJ databases">
        <authorList>
            <person name="Macdonald S."/>
            <person name="Ahmed S."/>
            <person name="Newling K."/>
        </authorList>
    </citation>
    <scope>NUCLEOTIDE SEQUENCE [LARGE SCALE GENOMIC DNA]</scope>
</reference>
<gene>
    <name evidence="2" type="ORF">ERUC_LOCUS3173</name>
</gene>
<feature type="chain" id="PRO_5044773853" evidence="1">
    <location>
        <begin position="16"/>
        <end position="110"/>
    </location>
</feature>
<organism evidence="2 3">
    <name type="scientific">Eruca vesicaria subsp. sativa</name>
    <name type="common">Garden rocket</name>
    <name type="synonym">Eruca sativa</name>
    <dbReference type="NCBI Taxonomy" id="29727"/>
    <lineage>
        <taxon>Eukaryota</taxon>
        <taxon>Viridiplantae</taxon>
        <taxon>Streptophyta</taxon>
        <taxon>Embryophyta</taxon>
        <taxon>Tracheophyta</taxon>
        <taxon>Spermatophyta</taxon>
        <taxon>Magnoliopsida</taxon>
        <taxon>eudicotyledons</taxon>
        <taxon>Gunneridae</taxon>
        <taxon>Pentapetalae</taxon>
        <taxon>rosids</taxon>
        <taxon>malvids</taxon>
        <taxon>Brassicales</taxon>
        <taxon>Brassicaceae</taxon>
        <taxon>Brassiceae</taxon>
        <taxon>Eruca</taxon>
    </lineage>
</organism>
<feature type="signal peptide" evidence="1">
    <location>
        <begin position="1"/>
        <end position="15"/>
    </location>
</feature>
<dbReference type="PANTHER" id="PTHR31207">
    <property type="entry name" value="ECA1 GAMETOGENESIS FAMILY PROTEIN (DUF784)-RELATED-RELATED"/>
    <property type="match status" value="1"/>
</dbReference>